<gene>
    <name evidence="1" type="ORF">NAV_LOCUS9997</name>
</gene>
<dbReference type="OrthoDB" id="10365626at2759"/>
<accession>A0A498T1R6</accession>
<evidence type="ECO:0000313" key="2">
    <source>
        <dbReference type="Proteomes" id="UP000276991"/>
    </source>
</evidence>
<proteinExistence type="predicted"/>
<dbReference type="Proteomes" id="UP000276991">
    <property type="component" value="Unassembled WGS sequence"/>
</dbReference>
<name>A0A498T1R6_ACAVI</name>
<organism evidence="1 2">
    <name type="scientific">Acanthocheilonema viteae</name>
    <name type="common">Filarial nematode worm</name>
    <name type="synonym">Dipetalonema viteae</name>
    <dbReference type="NCBI Taxonomy" id="6277"/>
    <lineage>
        <taxon>Eukaryota</taxon>
        <taxon>Metazoa</taxon>
        <taxon>Ecdysozoa</taxon>
        <taxon>Nematoda</taxon>
        <taxon>Chromadorea</taxon>
        <taxon>Rhabditida</taxon>
        <taxon>Spirurina</taxon>
        <taxon>Spiruromorpha</taxon>
        <taxon>Filarioidea</taxon>
        <taxon>Onchocercidae</taxon>
        <taxon>Acanthocheilonema</taxon>
    </lineage>
</organism>
<dbReference type="AlphaFoldDB" id="A0A498T1R6"/>
<sequence length="118" mass="13232">NDATMDQERGTDVDRLAVAVNPDETPSQVRLECDEVLLHGSPCIPPDYDNNSTNMQVAQLQQRDVGEEVPMIVSYCAENQDGNHTRDSRLMPEQYANGLIHQEEQNVINYVTASQCIQ</sequence>
<dbReference type="EMBL" id="UPTC01005098">
    <property type="protein sequence ID" value="VBB35206.1"/>
    <property type="molecule type" value="Genomic_DNA"/>
</dbReference>
<keyword evidence="2" id="KW-1185">Reference proteome</keyword>
<protein>
    <submittedName>
        <fullName evidence="1">Uncharacterized protein</fullName>
    </submittedName>
</protein>
<reference evidence="1 2" key="1">
    <citation type="submission" date="2018-08" db="EMBL/GenBank/DDBJ databases">
        <authorList>
            <person name="Laetsch R D."/>
            <person name="Stevens L."/>
            <person name="Kumar S."/>
            <person name="Blaxter L. M."/>
        </authorList>
    </citation>
    <scope>NUCLEOTIDE SEQUENCE [LARGE SCALE GENOMIC DNA]</scope>
</reference>
<evidence type="ECO:0000313" key="1">
    <source>
        <dbReference type="EMBL" id="VBB35206.1"/>
    </source>
</evidence>
<feature type="non-terminal residue" evidence="1">
    <location>
        <position position="1"/>
    </location>
</feature>